<dbReference type="RefSeq" id="WP_382401156.1">
    <property type="nucleotide sequence ID" value="NZ_JBHSWH010000001.1"/>
</dbReference>
<organism evidence="4 5">
    <name type="scientific">Flexivirga alba</name>
    <dbReference type="NCBI Taxonomy" id="702742"/>
    <lineage>
        <taxon>Bacteria</taxon>
        <taxon>Bacillati</taxon>
        <taxon>Actinomycetota</taxon>
        <taxon>Actinomycetes</taxon>
        <taxon>Micrococcales</taxon>
        <taxon>Dermacoccaceae</taxon>
        <taxon>Flexivirga</taxon>
    </lineage>
</organism>
<name>A0ABW2AG30_9MICO</name>
<evidence type="ECO:0000256" key="1">
    <source>
        <dbReference type="ARBA" id="ARBA00022679"/>
    </source>
</evidence>
<keyword evidence="5" id="KW-1185">Reference proteome</keyword>
<gene>
    <name evidence="4" type="ORF">ACFQDH_10820</name>
</gene>
<dbReference type="SUPFAM" id="SSF55729">
    <property type="entry name" value="Acyl-CoA N-acyltransferases (Nat)"/>
    <property type="match status" value="1"/>
</dbReference>
<dbReference type="CDD" id="cd04301">
    <property type="entry name" value="NAT_SF"/>
    <property type="match status" value="1"/>
</dbReference>
<dbReference type="PANTHER" id="PTHR43877">
    <property type="entry name" value="AMINOALKYLPHOSPHONATE N-ACETYLTRANSFERASE-RELATED-RELATED"/>
    <property type="match status" value="1"/>
</dbReference>
<accession>A0ABW2AG30</accession>
<dbReference type="Proteomes" id="UP001596298">
    <property type="component" value="Unassembled WGS sequence"/>
</dbReference>
<feature type="domain" description="N-acetyltransferase" evidence="3">
    <location>
        <begin position="3"/>
        <end position="201"/>
    </location>
</feature>
<reference evidence="5" key="1">
    <citation type="journal article" date="2019" name="Int. J. Syst. Evol. Microbiol.">
        <title>The Global Catalogue of Microorganisms (GCM) 10K type strain sequencing project: providing services to taxonomists for standard genome sequencing and annotation.</title>
        <authorList>
            <consortium name="The Broad Institute Genomics Platform"/>
            <consortium name="The Broad Institute Genome Sequencing Center for Infectious Disease"/>
            <person name="Wu L."/>
            <person name="Ma J."/>
        </authorList>
    </citation>
    <scope>NUCLEOTIDE SEQUENCE [LARGE SCALE GENOMIC DNA]</scope>
    <source>
        <strain evidence="5">CCUG 58127</strain>
    </source>
</reference>
<evidence type="ECO:0000259" key="3">
    <source>
        <dbReference type="PROSITE" id="PS51186"/>
    </source>
</evidence>
<dbReference type="Gene3D" id="3.40.630.30">
    <property type="match status" value="1"/>
</dbReference>
<dbReference type="Pfam" id="PF00583">
    <property type="entry name" value="Acetyltransf_1"/>
    <property type="match status" value="1"/>
</dbReference>
<dbReference type="InterPro" id="IPR050832">
    <property type="entry name" value="Bact_Acetyltransf"/>
</dbReference>
<keyword evidence="1 4" id="KW-0808">Transferase</keyword>
<proteinExistence type="predicted"/>
<dbReference type="EMBL" id="JBHSWH010000001">
    <property type="protein sequence ID" value="MFC6705745.1"/>
    <property type="molecule type" value="Genomic_DNA"/>
</dbReference>
<keyword evidence="2 4" id="KW-0012">Acyltransferase</keyword>
<dbReference type="GO" id="GO:0016746">
    <property type="term" value="F:acyltransferase activity"/>
    <property type="evidence" value="ECO:0007669"/>
    <property type="project" value="UniProtKB-KW"/>
</dbReference>
<evidence type="ECO:0000313" key="4">
    <source>
        <dbReference type="EMBL" id="MFC6705745.1"/>
    </source>
</evidence>
<protein>
    <submittedName>
        <fullName evidence="4">GNAT family N-acetyltransferase</fullName>
        <ecNumber evidence="4">2.3.1.-</ecNumber>
    </submittedName>
</protein>
<dbReference type="EC" id="2.3.1.-" evidence="4"/>
<evidence type="ECO:0000313" key="5">
    <source>
        <dbReference type="Proteomes" id="UP001596298"/>
    </source>
</evidence>
<evidence type="ECO:0000256" key="2">
    <source>
        <dbReference type="ARBA" id="ARBA00023315"/>
    </source>
</evidence>
<comment type="caution">
    <text evidence="4">The sequence shown here is derived from an EMBL/GenBank/DDBJ whole genome shotgun (WGS) entry which is preliminary data.</text>
</comment>
<dbReference type="PROSITE" id="PS51186">
    <property type="entry name" value="GNAT"/>
    <property type="match status" value="1"/>
</dbReference>
<dbReference type="InterPro" id="IPR016181">
    <property type="entry name" value="Acyl_CoA_acyltransferase"/>
</dbReference>
<dbReference type="InterPro" id="IPR000182">
    <property type="entry name" value="GNAT_dom"/>
</dbReference>
<sequence length="205" mass="22078">MRVEIGPLQTTDVEAAARLHELAFPTFFLSSLGQPFLRQFYRGFLADPTAVAVVARDGSGMILGTVVGTTEPDGYFSRLLRRQVVGFVNASVRASLRSPRAVPRLLRAARYRGSADEGVDGALLSSICVSPDAQGAGVGRRLVAAWEQRAAGLGARAAYLSTDAVDNEPVNAFYQRCGWRMGAPYTTAEGRTMNLYTKELDPSSC</sequence>